<feature type="region of interest" description="Disordered" evidence="1">
    <location>
        <begin position="1"/>
        <end position="30"/>
    </location>
</feature>
<protein>
    <submittedName>
        <fullName evidence="2">Uncharacterized protein</fullName>
    </submittedName>
</protein>
<comment type="caution">
    <text evidence="2">The sequence shown here is derived from an EMBL/GenBank/DDBJ whole genome shotgun (WGS) entry which is preliminary data.</text>
</comment>
<evidence type="ECO:0000313" key="2">
    <source>
        <dbReference type="EMBL" id="KAH9419889.1"/>
    </source>
</evidence>
<organism evidence="2 3">
    <name type="scientific">Dermatophagoides pteronyssinus</name>
    <name type="common">European house dust mite</name>
    <dbReference type="NCBI Taxonomy" id="6956"/>
    <lineage>
        <taxon>Eukaryota</taxon>
        <taxon>Metazoa</taxon>
        <taxon>Ecdysozoa</taxon>
        <taxon>Arthropoda</taxon>
        <taxon>Chelicerata</taxon>
        <taxon>Arachnida</taxon>
        <taxon>Acari</taxon>
        <taxon>Acariformes</taxon>
        <taxon>Sarcoptiformes</taxon>
        <taxon>Astigmata</taxon>
        <taxon>Psoroptidia</taxon>
        <taxon>Analgoidea</taxon>
        <taxon>Pyroglyphidae</taxon>
        <taxon>Dermatophagoidinae</taxon>
        <taxon>Dermatophagoides</taxon>
    </lineage>
</organism>
<accession>A0ABQ8JBB2</accession>
<gene>
    <name evidence="2" type="ORF">DERP_001722</name>
</gene>
<proteinExistence type="predicted"/>
<reference evidence="2 3" key="2">
    <citation type="journal article" date="2022" name="Mol. Biol. Evol.">
        <title>Comparative Genomics Reveals Insights into the Divergent Evolution of Astigmatic Mites and Household Pest Adaptations.</title>
        <authorList>
            <person name="Xiong Q."/>
            <person name="Wan A.T."/>
            <person name="Liu X."/>
            <person name="Fung C.S."/>
            <person name="Xiao X."/>
            <person name="Malainual N."/>
            <person name="Hou J."/>
            <person name="Wang L."/>
            <person name="Wang M."/>
            <person name="Yang K.Y."/>
            <person name="Cui Y."/>
            <person name="Leung E.L."/>
            <person name="Nong W."/>
            <person name="Shin S.K."/>
            <person name="Au S.W."/>
            <person name="Jeong K.Y."/>
            <person name="Chew F.T."/>
            <person name="Hui J.H."/>
            <person name="Leung T.F."/>
            <person name="Tungtrongchitr A."/>
            <person name="Zhong N."/>
            <person name="Liu Z."/>
            <person name="Tsui S.K."/>
        </authorList>
    </citation>
    <scope>NUCLEOTIDE SEQUENCE [LARGE SCALE GENOMIC DNA]</scope>
    <source>
        <strain evidence="2">Derp</strain>
    </source>
</reference>
<sequence>MEKKLSNKHTHKIRLNTNMLPNSRYPLPKSQILNPKIKNEKIEENGISGDICEKNCGHTSEQELNSNNDVQITMLINIFMFMNDDDGHSIMMND</sequence>
<evidence type="ECO:0000313" key="3">
    <source>
        <dbReference type="Proteomes" id="UP000887458"/>
    </source>
</evidence>
<feature type="compositionally biased region" description="Basic residues" evidence="1">
    <location>
        <begin position="1"/>
        <end position="14"/>
    </location>
</feature>
<name>A0ABQ8JBB2_DERPT</name>
<keyword evidence="3" id="KW-1185">Reference proteome</keyword>
<dbReference type="Proteomes" id="UP000887458">
    <property type="component" value="Unassembled WGS sequence"/>
</dbReference>
<reference evidence="2 3" key="1">
    <citation type="journal article" date="2018" name="J. Allergy Clin. Immunol.">
        <title>High-quality assembly of Dermatophagoides pteronyssinus genome and transcriptome reveals a wide range of novel allergens.</title>
        <authorList>
            <person name="Liu X.Y."/>
            <person name="Yang K.Y."/>
            <person name="Wang M.Q."/>
            <person name="Kwok J.S."/>
            <person name="Zeng X."/>
            <person name="Yang Z."/>
            <person name="Xiao X.J."/>
            <person name="Lau C.P."/>
            <person name="Li Y."/>
            <person name="Huang Z.M."/>
            <person name="Ba J.G."/>
            <person name="Yim A.K."/>
            <person name="Ouyang C.Y."/>
            <person name="Ngai S.M."/>
            <person name="Chan T.F."/>
            <person name="Leung E.L."/>
            <person name="Liu L."/>
            <person name="Liu Z.G."/>
            <person name="Tsui S.K."/>
        </authorList>
    </citation>
    <scope>NUCLEOTIDE SEQUENCE [LARGE SCALE GENOMIC DNA]</scope>
    <source>
        <strain evidence="2">Derp</strain>
    </source>
</reference>
<evidence type="ECO:0000256" key="1">
    <source>
        <dbReference type="SAM" id="MobiDB-lite"/>
    </source>
</evidence>
<dbReference type="EMBL" id="NJHN03000054">
    <property type="protein sequence ID" value="KAH9419889.1"/>
    <property type="molecule type" value="Genomic_DNA"/>
</dbReference>